<dbReference type="GO" id="GO:0000976">
    <property type="term" value="F:transcription cis-regulatory region binding"/>
    <property type="evidence" value="ECO:0007669"/>
    <property type="project" value="TreeGrafter"/>
</dbReference>
<evidence type="ECO:0000256" key="3">
    <source>
        <dbReference type="PROSITE-ProRule" id="PRU00335"/>
    </source>
</evidence>
<comment type="caution">
    <text evidence="5">The sequence shown here is derived from an EMBL/GenBank/DDBJ whole genome shotgun (WGS) entry which is preliminary data.</text>
</comment>
<feature type="domain" description="HTH tetR-type" evidence="4">
    <location>
        <begin position="19"/>
        <end position="79"/>
    </location>
</feature>
<reference evidence="6" key="1">
    <citation type="submission" date="2016-11" db="EMBL/GenBank/DDBJ databases">
        <authorList>
            <person name="Jaros S."/>
            <person name="Januszkiewicz K."/>
            <person name="Wedrychowicz H."/>
        </authorList>
    </citation>
    <scope>NUCLEOTIDE SEQUENCE [LARGE SCALE GENOMIC DNA]</scope>
    <source>
        <strain evidence="6">DSM 7057</strain>
    </source>
</reference>
<proteinExistence type="predicted"/>
<name>A0AA94L257_DESDE</name>
<evidence type="ECO:0000256" key="1">
    <source>
        <dbReference type="ARBA" id="ARBA00023054"/>
    </source>
</evidence>
<gene>
    <name evidence="5" type="ORF">SAMN02910291_01401</name>
</gene>
<dbReference type="Gene3D" id="1.10.10.60">
    <property type="entry name" value="Homeodomain-like"/>
    <property type="match status" value="1"/>
</dbReference>
<protein>
    <submittedName>
        <fullName evidence="5">Transcriptional regulator, TetR family</fullName>
    </submittedName>
</protein>
<dbReference type="Proteomes" id="UP000182680">
    <property type="component" value="Unassembled WGS sequence"/>
</dbReference>
<dbReference type="SUPFAM" id="SSF46689">
    <property type="entry name" value="Homeodomain-like"/>
    <property type="match status" value="1"/>
</dbReference>
<dbReference type="InterPro" id="IPR001647">
    <property type="entry name" value="HTH_TetR"/>
</dbReference>
<evidence type="ECO:0000313" key="5">
    <source>
        <dbReference type="EMBL" id="SFW46169.1"/>
    </source>
</evidence>
<dbReference type="PROSITE" id="PS50977">
    <property type="entry name" value="HTH_TETR_2"/>
    <property type="match status" value="1"/>
</dbReference>
<dbReference type="PRINTS" id="PR00455">
    <property type="entry name" value="HTHTETR"/>
</dbReference>
<dbReference type="GO" id="GO:0003700">
    <property type="term" value="F:DNA-binding transcription factor activity"/>
    <property type="evidence" value="ECO:0007669"/>
    <property type="project" value="TreeGrafter"/>
</dbReference>
<dbReference type="PANTHER" id="PTHR30055:SF183">
    <property type="entry name" value="NUCLEOID OCCLUSION FACTOR SLMA"/>
    <property type="match status" value="1"/>
</dbReference>
<organism evidence="5 6">
    <name type="scientific">Desulfovibrio desulfuricans</name>
    <dbReference type="NCBI Taxonomy" id="876"/>
    <lineage>
        <taxon>Bacteria</taxon>
        <taxon>Pseudomonadati</taxon>
        <taxon>Thermodesulfobacteriota</taxon>
        <taxon>Desulfovibrionia</taxon>
        <taxon>Desulfovibrionales</taxon>
        <taxon>Desulfovibrionaceae</taxon>
        <taxon>Desulfovibrio</taxon>
    </lineage>
</organism>
<evidence type="ECO:0000256" key="2">
    <source>
        <dbReference type="ARBA" id="ARBA00023125"/>
    </source>
</evidence>
<dbReference type="InterPro" id="IPR050109">
    <property type="entry name" value="HTH-type_TetR-like_transc_reg"/>
</dbReference>
<keyword evidence="2 3" id="KW-0238">DNA-binding</keyword>
<dbReference type="InterPro" id="IPR009057">
    <property type="entry name" value="Homeodomain-like_sf"/>
</dbReference>
<keyword evidence="1" id="KW-0175">Coiled coil</keyword>
<evidence type="ECO:0000259" key="4">
    <source>
        <dbReference type="PROSITE" id="PS50977"/>
    </source>
</evidence>
<dbReference type="Pfam" id="PF00440">
    <property type="entry name" value="TetR_N"/>
    <property type="match status" value="1"/>
</dbReference>
<dbReference type="InterPro" id="IPR023772">
    <property type="entry name" value="DNA-bd_HTH_TetR-type_CS"/>
</dbReference>
<dbReference type="PROSITE" id="PS01081">
    <property type="entry name" value="HTH_TETR_1"/>
    <property type="match status" value="1"/>
</dbReference>
<evidence type="ECO:0000313" key="6">
    <source>
        <dbReference type="Proteomes" id="UP000182680"/>
    </source>
</evidence>
<sequence length="201" mass="22319">MPKKITILSEDEAGMSAGEKRRADLLDIAQEVFLEKGFETTTINDILAAAALSKGGFYHHFKSKDDVLNALRVRYTQQFIETVERRVASLPDTALEERFQTWIAAYVDAYFSSHAVHDLVYHSVHASRADADRLAVTMSLEKLLQQGMDSEVWRLSSAAFTATIIYSAIHGVVDEIIAGGAGEMDHLAERLHASLRLLLQA</sequence>
<feature type="DNA-binding region" description="H-T-H motif" evidence="3">
    <location>
        <begin position="42"/>
        <end position="61"/>
    </location>
</feature>
<dbReference type="PANTHER" id="PTHR30055">
    <property type="entry name" value="HTH-TYPE TRANSCRIPTIONAL REGULATOR RUTR"/>
    <property type="match status" value="1"/>
</dbReference>
<accession>A0AA94L257</accession>
<dbReference type="Gene3D" id="1.10.357.10">
    <property type="entry name" value="Tetracycline Repressor, domain 2"/>
    <property type="match status" value="1"/>
</dbReference>
<dbReference type="AlphaFoldDB" id="A0AA94L257"/>
<dbReference type="EMBL" id="FPIW01000020">
    <property type="protein sequence ID" value="SFW46169.1"/>
    <property type="molecule type" value="Genomic_DNA"/>
</dbReference>